<feature type="compositionally biased region" description="Acidic residues" evidence="1">
    <location>
        <begin position="633"/>
        <end position="655"/>
    </location>
</feature>
<gene>
    <name evidence="2" type="ORF">QQF64_034787</name>
</gene>
<name>A0ABR3L1N7_9TELE</name>
<feature type="compositionally biased region" description="Polar residues" evidence="1">
    <location>
        <begin position="293"/>
        <end position="310"/>
    </location>
</feature>
<protein>
    <submittedName>
        <fullName evidence="2">Uncharacterized protein</fullName>
    </submittedName>
</protein>
<feature type="compositionally biased region" description="Low complexity" evidence="1">
    <location>
        <begin position="561"/>
        <end position="577"/>
    </location>
</feature>
<dbReference type="EMBL" id="JAYMGO010000086">
    <property type="protein sequence ID" value="KAL1246830.1"/>
    <property type="molecule type" value="Genomic_DNA"/>
</dbReference>
<feature type="compositionally biased region" description="Basic residues" evidence="1">
    <location>
        <begin position="214"/>
        <end position="228"/>
    </location>
</feature>
<feature type="compositionally biased region" description="Polar residues" evidence="1">
    <location>
        <begin position="603"/>
        <end position="628"/>
    </location>
</feature>
<feature type="region of interest" description="Disordered" evidence="1">
    <location>
        <begin position="485"/>
        <end position="751"/>
    </location>
</feature>
<comment type="caution">
    <text evidence="2">The sequence shown here is derived from an EMBL/GenBank/DDBJ whole genome shotgun (WGS) entry which is preliminary data.</text>
</comment>
<feature type="compositionally biased region" description="Polar residues" evidence="1">
    <location>
        <begin position="273"/>
        <end position="284"/>
    </location>
</feature>
<reference evidence="2 3" key="1">
    <citation type="submission" date="2023-09" db="EMBL/GenBank/DDBJ databases">
        <authorList>
            <person name="Wang M."/>
        </authorList>
    </citation>
    <scope>NUCLEOTIDE SEQUENCE [LARGE SCALE GENOMIC DNA]</scope>
    <source>
        <strain evidence="2">GT-2023</strain>
        <tissue evidence="2">Liver</tissue>
    </source>
</reference>
<proteinExistence type="predicted"/>
<evidence type="ECO:0000256" key="1">
    <source>
        <dbReference type="SAM" id="MobiDB-lite"/>
    </source>
</evidence>
<feature type="compositionally biased region" description="Basic residues" evidence="1">
    <location>
        <begin position="582"/>
        <end position="591"/>
    </location>
</feature>
<feature type="compositionally biased region" description="Polar residues" evidence="1">
    <location>
        <begin position="670"/>
        <end position="681"/>
    </location>
</feature>
<keyword evidence="3" id="KW-1185">Reference proteome</keyword>
<dbReference type="SUPFAM" id="SSF52266">
    <property type="entry name" value="SGNH hydrolase"/>
    <property type="match status" value="1"/>
</dbReference>
<feature type="compositionally biased region" description="Basic and acidic residues" evidence="1">
    <location>
        <begin position="254"/>
        <end position="270"/>
    </location>
</feature>
<dbReference type="Gene3D" id="3.40.50.1110">
    <property type="entry name" value="SGNH hydrolase"/>
    <property type="match status" value="1"/>
</dbReference>
<dbReference type="Proteomes" id="UP001558613">
    <property type="component" value="Unassembled WGS sequence"/>
</dbReference>
<feature type="compositionally biased region" description="Polar residues" evidence="1">
    <location>
        <begin position="721"/>
        <end position="733"/>
    </location>
</feature>
<sequence>MTRYFENYRQRPNQRARVRFASLSADDDDEGRVRFQNRLKRSNSAYGERWEDRDREIPYLNEPLRSHMTVNKPRALFRATQKTSWISNEGVDQDGRFYRKSRPIYNRIDFQNTNKRTKPLYRPPSRDEFDDSHEYFQRIPRTKTFRDRFPSRDEFDDSHEYFQQIPKTREFVNRNYIQNSRNRAGFQEGTAPRVPLGDLIDFEDDCQMNPPFKKPTRTQRRNRKRAANRRIAFMDTRGEQMTSEYILQQEEEDFLQRSEQNRPNRTDRRNTNAGSTQAWSNKGSYNRVHANRAGSNVTININRNRGTRPNPQERDRRRVGPQINRETRPQRQRVRNSESNYTPATPRMRKTIKLMYDLVRFVHHLEKVTTKIKDNTPGSFKNLTRLLIDTIKPAMPTREVKDLLMGNAKNWAYSTQLILEEHYEKLIDSTLIDLKEGTDHKDWHNAFQIAQNWARKNFGNRFNSEVLTRVEALFSETLCTEYERRDSSVEPQGATAGVNTGQQTVSEEPARAVTRPEMTVRPKKGAVHVEVQTSPRSWAEVAGGPVTPPNRGDWVFDSEFPPLGTETTVPPTLTDPTPTRPRSPRAPRPRRNLVTTMIELQVATETTREGLQQQSPQKQDTITAAHSSRSQEETGDSEESSEPTEDSEPMEDSEPPESPLAAKRPRITPLQASSTPLLFSDNSEDYPELSVHETIQTENREELKGQKNDPPAEKNADGPTSLLQVNKETSAQTEKVGVIPSTPSTPKVTGRPYRHINTVKKQIDWSLTLKKKHIILGDSNVSRIPGFNVPDLQIDSFPGAKFQHAGNLIERAVVAQEPETIILSFGLNNRSQRCYTTANNEIRRAYRMARERFPRAEVYIPIINYSDHLPLEEQKFLEELNEYIKVNLNFLDALPPTLFKVESDGVHWTASTAKAILEQWTEALNYLNLRTP</sequence>
<dbReference type="InterPro" id="IPR036514">
    <property type="entry name" value="SGNH_hydro_sf"/>
</dbReference>
<feature type="region of interest" description="Disordered" evidence="1">
    <location>
        <begin position="208"/>
        <end position="344"/>
    </location>
</feature>
<feature type="compositionally biased region" description="Polar residues" evidence="1">
    <location>
        <begin position="497"/>
        <end position="506"/>
    </location>
</feature>
<evidence type="ECO:0000313" key="3">
    <source>
        <dbReference type="Proteomes" id="UP001558613"/>
    </source>
</evidence>
<feature type="compositionally biased region" description="Basic and acidic residues" evidence="1">
    <location>
        <begin position="698"/>
        <end position="716"/>
    </location>
</feature>
<dbReference type="CDD" id="cd00229">
    <property type="entry name" value="SGNH_hydrolase"/>
    <property type="match status" value="1"/>
</dbReference>
<evidence type="ECO:0000313" key="2">
    <source>
        <dbReference type="EMBL" id="KAL1246830.1"/>
    </source>
</evidence>
<accession>A0ABR3L1N7</accession>
<organism evidence="2 3">
    <name type="scientific">Cirrhinus molitorella</name>
    <name type="common">mud carp</name>
    <dbReference type="NCBI Taxonomy" id="172907"/>
    <lineage>
        <taxon>Eukaryota</taxon>
        <taxon>Metazoa</taxon>
        <taxon>Chordata</taxon>
        <taxon>Craniata</taxon>
        <taxon>Vertebrata</taxon>
        <taxon>Euteleostomi</taxon>
        <taxon>Actinopterygii</taxon>
        <taxon>Neopterygii</taxon>
        <taxon>Teleostei</taxon>
        <taxon>Ostariophysi</taxon>
        <taxon>Cypriniformes</taxon>
        <taxon>Cyprinidae</taxon>
        <taxon>Labeoninae</taxon>
        <taxon>Labeonini</taxon>
        <taxon>Cirrhinus</taxon>
    </lineage>
</organism>